<keyword evidence="2" id="KW-1133">Transmembrane helix</keyword>
<organism evidence="4 5">
    <name type="scientific">candidate division WWE3 bacterium CG22_combo_CG10-13_8_21_14_all_39_12</name>
    <dbReference type="NCBI Taxonomy" id="1975094"/>
    <lineage>
        <taxon>Bacteria</taxon>
        <taxon>Katanobacteria</taxon>
    </lineage>
</organism>
<feature type="transmembrane region" description="Helical" evidence="2">
    <location>
        <begin position="403"/>
        <end position="430"/>
    </location>
</feature>
<keyword evidence="3" id="KW-0732">Signal</keyword>
<sequence length="441" mass="46270">MRKILPIITLLLFVSITVPKAYAATTQASESCTIPHSRLDWRIDASTSTNTVKDCVIAQFNPTLGKLNSVSITAEATTDTVQKMENKDVSPHTMNSTVTVNLNLKNTASTSDIITLSIAAADATLVADAFDGTLDYAGTSGKSFPIEYAHDNTTVSYSSASDITQFSGTGSLTFPVYAIAQWSCTGSGNAQCGVDTYATAAISVTYTYEIPEPDLIINSCTTQTINNDTTGIYPIHMANQGNADINGDIIVTGTLPSCLSYQNVTSTNWTCTNSRSSDKDTFTCTFTGIVPAGASVPELPIKVKAHACTNLGDSYKISVQTNGETKTTNNSLTCSVGLGSTESPDIDDSSLNTPTPSVAIVKNDSITDQDNDTSASPSNRSPQVLSSNSSSNSSDTDSTVGNVLGALASTGMIIAIPAIIGTSLVGLVYITRRKKDKSDKV</sequence>
<feature type="compositionally biased region" description="Polar residues" evidence="1">
    <location>
        <begin position="364"/>
        <end position="385"/>
    </location>
</feature>
<feature type="signal peptide" evidence="3">
    <location>
        <begin position="1"/>
        <end position="23"/>
    </location>
</feature>
<comment type="caution">
    <text evidence="4">The sequence shown here is derived from an EMBL/GenBank/DDBJ whole genome shotgun (WGS) entry which is preliminary data.</text>
</comment>
<evidence type="ECO:0000313" key="5">
    <source>
        <dbReference type="Proteomes" id="UP000228495"/>
    </source>
</evidence>
<feature type="compositionally biased region" description="Low complexity" evidence="1">
    <location>
        <begin position="386"/>
        <end position="398"/>
    </location>
</feature>
<keyword evidence="2" id="KW-0472">Membrane</keyword>
<proteinExistence type="predicted"/>
<protein>
    <recommendedName>
        <fullName evidence="6">DUF11 domain-containing protein</fullName>
    </recommendedName>
</protein>
<evidence type="ECO:0008006" key="6">
    <source>
        <dbReference type="Google" id="ProtNLM"/>
    </source>
</evidence>
<accession>A0A2H0BEP6</accession>
<keyword evidence="2" id="KW-0812">Transmembrane</keyword>
<dbReference type="AlphaFoldDB" id="A0A2H0BEP6"/>
<gene>
    <name evidence="4" type="ORF">COX05_04605</name>
</gene>
<feature type="region of interest" description="Disordered" evidence="1">
    <location>
        <begin position="336"/>
        <end position="398"/>
    </location>
</feature>
<dbReference type="Proteomes" id="UP000228495">
    <property type="component" value="Unassembled WGS sequence"/>
</dbReference>
<dbReference type="EMBL" id="PCSU01000079">
    <property type="protein sequence ID" value="PIP56145.1"/>
    <property type="molecule type" value="Genomic_DNA"/>
</dbReference>
<dbReference type="NCBIfam" id="NF033208">
    <property type="entry name" value="choice_anch_E"/>
    <property type="match status" value="1"/>
</dbReference>
<evidence type="ECO:0000313" key="4">
    <source>
        <dbReference type="EMBL" id="PIP56145.1"/>
    </source>
</evidence>
<name>A0A2H0BEP6_UNCKA</name>
<evidence type="ECO:0000256" key="3">
    <source>
        <dbReference type="SAM" id="SignalP"/>
    </source>
</evidence>
<feature type="compositionally biased region" description="Polar residues" evidence="1">
    <location>
        <begin position="336"/>
        <end position="356"/>
    </location>
</feature>
<evidence type="ECO:0000256" key="1">
    <source>
        <dbReference type="SAM" id="MobiDB-lite"/>
    </source>
</evidence>
<feature type="chain" id="PRO_5013560633" description="DUF11 domain-containing protein" evidence="3">
    <location>
        <begin position="24"/>
        <end position="441"/>
    </location>
</feature>
<evidence type="ECO:0000256" key="2">
    <source>
        <dbReference type="SAM" id="Phobius"/>
    </source>
</evidence>
<reference evidence="4 5" key="1">
    <citation type="submission" date="2017-09" db="EMBL/GenBank/DDBJ databases">
        <title>Depth-based differentiation of microbial function through sediment-hosted aquifers and enrichment of novel symbionts in the deep terrestrial subsurface.</title>
        <authorList>
            <person name="Probst A.J."/>
            <person name="Ladd B."/>
            <person name="Jarett J.K."/>
            <person name="Geller-Mcgrath D.E."/>
            <person name="Sieber C.M."/>
            <person name="Emerson J.B."/>
            <person name="Anantharaman K."/>
            <person name="Thomas B.C."/>
            <person name="Malmstrom R."/>
            <person name="Stieglmeier M."/>
            <person name="Klingl A."/>
            <person name="Woyke T."/>
            <person name="Ryan C.M."/>
            <person name="Banfield J.F."/>
        </authorList>
    </citation>
    <scope>NUCLEOTIDE SEQUENCE [LARGE SCALE GENOMIC DNA]</scope>
    <source>
        <strain evidence="4">CG22_combo_CG10-13_8_21_14_all_39_12</strain>
    </source>
</reference>